<name>A0A7R7RRE9_MYCIT</name>
<dbReference type="AlphaFoldDB" id="A0A7R7RRE9"/>
<dbReference type="Proteomes" id="UP000595205">
    <property type="component" value="Chromosome"/>
</dbReference>
<proteinExistence type="predicted"/>
<evidence type="ECO:0000313" key="1">
    <source>
        <dbReference type="EMBL" id="BCP01241.1"/>
    </source>
</evidence>
<reference evidence="1 2" key="1">
    <citation type="submission" date="2020-12" db="EMBL/GenBank/DDBJ databases">
        <title>Genome sequence of clinical Mycobacterium intracellulare strains.</title>
        <authorList>
            <person name="Tateishi Y."/>
            <person name="Matsumoto S."/>
            <person name="Fukushima Y."/>
            <person name="Nakajima C."/>
            <person name="Suzuki Y."/>
        </authorList>
    </citation>
    <scope>NUCLEOTIDE SEQUENCE [LARGE SCALE GENOMIC DNA]</scope>
    <source>
        <strain evidence="1 2">M018</strain>
    </source>
</reference>
<evidence type="ECO:0000313" key="2">
    <source>
        <dbReference type="Proteomes" id="UP000595205"/>
    </source>
</evidence>
<accession>A0A7R7RRE9</accession>
<dbReference type="EMBL" id="AP024255">
    <property type="protein sequence ID" value="BCP01241.1"/>
    <property type="molecule type" value="Genomic_DNA"/>
</dbReference>
<protein>
    <submittedName>
        <fullName evidence="1">Uncharacterized protein</fullName>
    </submittedName>
</protein>
<gene>
    <name evidence="1" type="ORF">MINTM018_40100</name>
</gene>
<dbReference type="RefSeq" id="WP_134770484.1">
    <property type="nucleotide sequence ID" value="NZ_AP024245.1"/>
</dbReference>
<sequence length="73" mass="8013">MRRSPLEHGPVAAAKDETILSRHSVLVWEIRLFGYHIALTDVRTWIRPAPAAATGAVLGGRYAAKQLLHRVSG</sequence>
<organism evidence="1 2">
    <name type="scientific">Mycobacterium intracellulare</name>
    <dbReference type="NCBI Taxonomy" id="1767"/>
    <lineage>
        <taxon>Bacteria</taxon>
        <taxon>Bacillati</taxon>
        <taxon>Actinomycetota</taxon>
        <taxon>Actinomycetes</taxon>
        <taxon>Mycobacteriales</taxon>
        <taxon>Mycobacteriaceae</taxon>
        <taxon>Mycobacterium</taxon>
        <taxon>Mycobacterium avium complex (MAC)</taxon>
    </lineage>
</organism>